<proteinExistence type="inferred from homology"/>
<evidence type="ECO:0000256" key="4">
    <source>
        <dbReference type="ARBA" id="ARBA00022630"/>
    </source>
</evidence>
<dbReference type="PANTHER" id="PTHR11530:SF11">
    <property type="entry name" value="D-ASPARTATE OXIDASE"/>
    <property type="match status" value="1"/>
</dbReference>
<keyword evidence="6" id="KW-0560">Oxidoreductase</keyword>
<comment type="caution">
    <text evidence="9">The sequence shown here is derived from an EMBL/GenBank/DDBJ whole genome shotgun (WGS) entry which is preliminary data.</text>
</comment>
<evidence type="ECO:0000256" key="6">
    <source>
        <dbReference type="ARBA" id="ARBA00023002"/>
    </source>
</evidence>
<evidence type="ECO:0000313" key="10">
    <source>
        <dbReference type="Proteomes" id="UP000828390"/>
    </source>
</evidence>
<evidence type="ECO:0000256" key="3">
    <source>
        <dbReference type="ARBA" id="ARBA00006730"/>
    </source>
</evidence>
<dbReference type="OrthoDB" id="2015447at2759"/>
<dbReference type="GO" id="GO:0005782">
    <property type="term" value="C:peroxisomal matrix"/>
    <property type="evidence" value="ECO:0007669"/>
    <property type="project" value="UniProtKB-SubCell"/>
</dbReference>
<gene>
    <name evidence="9" type="ORF">DPMN_092742</name>
</gene>
<dbReference type="PIRSF" id="PIRSF000189">
    <property type="entry name" value="D-aa_oxidase"/>
    <property type="match status" value="1"/>
</dbReference>
<dbReference type="InterPro" id="IPR006181">
    <property type="entry name" value="D-amino_acid_oxidase_CS"/>
</dbReference>
<reference evidence="9" key="1">
    <citation type="journal article" date="2019" name="bioRxiv">
        <title>The Genome of the Zebra Mussel, Dreissena polymorpha: A Resource for Invasive Species Research.</title>
        <authorList>
            <person name="McCartney M.A."/>
            <person name="Auch B."/>
            <person name="Kono T."/>
            <person name="Mallez S."/>
            <person name="Zhang Y."/>
            <person name="Obille A."/>
            <person name="Becker A."/>
            <person name="Abrahante J.E."/>
            <person name="Garbe J."/>
            <person name="Badalamenti J.P."/>
            <person name="Herman A."/>
            <person name="Mangelson H."/>
            <person name="Liachko I."/>
            <person name="Sullivan S."/>
            <person name="Sone E.D."/>
            <person name="Koren S."/>
            <person name="Silverstein K.A.T."/>
            <person name="Beckman K.B."/>
            <person name="Gohl D.M."/>
        </authorList>
    </citation>
    <scope>NUCLEOTIDE SEQUENCE</scope>
    <source>
        <strain evidence="9">Duluth1</strain>
        <tissue evidence="9">Whole animal</tissue>
    </source>
</reference>
<dbReference type="Gene3D" id="3.30.9.10">
    <property type="entry name" value="D-Amino Acid Oxidase, subunit A, domain 2"/>
    <property type="match status" value="1"/>
</dbReference>
<keyword evidence="4" id="KW-0285">Flavoprotein</keyword>
<feature type="binding site" evidence="7">
    <location>
        <begin position="41"/>
        <end position="42"/>
    </location>
    <ligand>
        <name>FAD</name>
        <dbReference type="ChEBI" id="CHEBI:57692"/>
    </ligand>
</feature>
<reference evidence="9" key="2">
    <citation type="submission" date="2020-11" db="EMBL/GenBank/DDBJ databases">
        <authorList>
            <person name="McCartney M.A."/>
            <person name="Auch B."/>
            <person name="Kono T."/>
            <person name="Mallez S."/>
            <person name="Becker A."/>
            <person name="Gohl D.M."/>
            <person name="Silverstein K.A.T."/>
            <person name="Koren S."/>
            <person name="Bechman K.B."/>
            <person name="Herman A."/>
            <person name="Abrahante J.E."/>
            <person name="Garbe J."/>
        </authorList>
    </citation>
    <scope>NUCLEOTIDE SEQUENCE</scope>
    <source>
        <strain evidence="9">Duluth1</strain>
        <tissue evidence="9">Whole animal</tissue>
    </source>
</reference>
<keyword evidence="5 7" id="KW-0274">FAD</keyword>
<organism evidence="9 10">
    <name type="scientific">Dreissena polymorpha</name>
    <name type="common">Zebra mussel</name>
    <name type="synonym">Mytilus polymorpha</name>
    <dbReference type="NCBI Taxonomy" id="45954"/>
    <lineage>
        <taxon>Eukaryota</taxon>
        <taxon>Metazoa</taxon>
        <taxon>Spiralia</taxon>
        <taxon>Lophotrochozoa</taxon>
        <taxon>Mollusca</taxon>
        <taxon>Bivalvia</taxon>
        <taxon>Autobranchia</taxon>
        <taxon>Heteroconchia</taxon>
        <taxon>Euheterodonta</taxon>
        <taxon>Imparidentia</taxon>
        <taxon>Neoheterodontei</taxon>
        <taxon>Myida</taxon>
        <taxon>Dreissenoidea</taxon>
        <taxon>Dreissenidae</taxon>
        <taxon>Dreissena</taxon>
    </lineage>
</organism>
<dbReference type="PANTHER" id="PTHR11530">
    <property type="entry name" value="D-AMINO ACID OXIDASE"/>
    <property type="match status" value="1"/>
</dbReference>
<feature type="binding site" evidence="7">
    <location>
        <position position="307"/>
    </location>
    <ligand>
        <name>D-dopa</name>
        <dbReference type="ChEBI" id="CHEBI:149689"/>
    </ligand>
</feature>
<dbReference type="GO" id="GO:0071949">
    <property type="term" value="F:FAD binding"/>
    <property type="evidence" value="ECO:0007669"/>
    <property type="project" value="InterPro"/>
</dbReference>
<evidence type="ECO:0000256" key="5">
    <source>
        <dbReference type="ARBA" id="ARBA00022827"/>
    </source>
</evidence>
<evidence type="ECO:0000313" key="9">
    <source>
        <dbReference type="EMBL" id="KAH3850333.1"/>
    </source>
</evidence>
<evidence type="ECO:0000259" key="8">
    <source>
        <dbReference type="Pfam" id="PF01266"/>
    </source>
</evidence>
<keyword evidence="10" id="KW-1185">Reference proteome</keyword>
<evidence type="ECO:0000256" key="7">
    <source>
        <dbReference type="PIRSR" id="PIRSR000189-1"/>
    </source>
</evidence>
<evidence type="ECO:0000256" key="2">
    <source>
        <dbReference type="ARBA" id="ARBA00004253"/>
    </source>
</evidence>
<dbReference type="SUPFAM" id="SSF51971">
    <property type="entry name" value="Nucleotide-binding domain"/>
    <property type="match status" value="1"/>
</dbReference>
<dbReference type="Pfam" id="PF01266">
    <property type="entry name" value="DAO"/>
    <property type="match status" value="1"/>
</dbReference>
<protein>
    <recommendedName>
        <fullName evidence="8">FAD dependent oxidoreductase domain-containing protein</fullName>
    </recommendedName>
</protein>
<feature type="binding site" evidence="7">
    <location>
        <begin position="306"/>
        <end position="311"/>
    </location>
    <ligand>
        <name>FAD</name>
        <dbReference type="ChEBI" id="CHEBI:57692"/>
    </ligand>
</feature>
<comment type="cofactor">
    <cofactor evidence="1 7">
        <name>FAD</name>
        <dbReference type="ChEBI" id="CHEBI:57692"/>
    </cofactor>
</comment>
<name>A0A9D4R168_DREPO</name>
<dbReference type="PROSITE" id="PS00677">
    <property type="entry name" value="DAO"/>
    <property type="match status" value="1"/>
</dbReference>
<sequence>MVKIGVIGAGVIGLSSALRVLERFPNADVTVIAAQFSPDTTTNVSGGFWEPHLLGETPESDIRVWSGKTFEHMQGLADSEHARATGATMVSGYRMTEAEEPVPFWKDLVLNFREMTEDELKPYHPMTKGSFFTTVMLDPALYLQWLKTRFQERGGRLLQRRLSSLHELLSDAYDVIINCTGTGARELLGDDKVQAVRGQVMRAEASWVRHFVICVGKDHLAYVLPSMNYVVLGGTRQVGDWDTRVRAVDRDHIWGICTKYMPSLKSAEVQSDHVGLRPSRTSVRLELERVAMGGKHVPVIHNYGHGGGGVTLHWGCADHVVSLVSQVIPANSRSQAKL</sequence>
<feature type="binding site" evidence="7">
    <location>
        <position position="222"/>
    </location>
    <ligand>
        <name>D-dopa</name>
        <dbReference type="ChEBI" id="CHEBI:149689"/>
    </ligand>
</feature>
<dbReference type="AlphaFoldDB" id="A0A9D4R168"/>
<dbReference type="EMBL" id="JAIWYP010000003">
    <property type="protein sequence ID" value="KAH3850333.1"/>
    <property type="molecule type" value="Genomic_DNA"/>
</dbReference>
<dbReference type="GO" id="GO:0019478">
    <property type="term" value="P:D-amino acid catabolic process"/>
    <property type="evidence" value="ECO:0007669"/>
    <property type="project" value="TreeGrafter"/>
</dbReference>
<accession>A0A9D4R168</accession>
<feature type="binding site" evidence="7">
    <location>
        <position position="180"/>
    </location>
    <ligand>
        <name>FAD</name>
        <dbReference type="ChEBI" id="CHEBI:57692"/>
    </ligand>
</feature>
<dbReference type="Proteomes" id="UP000828390">
    <property type="component" value="Unassembled WGS sequence"/>
</dbReference>
<dbReference type="GO" id="GO:0003884">
    <property type="term" value="F:D-amino-acid oxidase activity"/>
    <property type="evidence" value="ECO:0007669"/>
    <property type="project" value="InterPro"/>
</dbReference>
<feature type="domain" description="FAD dependent oxidoreductase" evidence="8">
    <location>
        <begin position="4"/>
        <end position="322"/>
    </location>
</feature>
<feature type="binding site" evidence="7">
    <location>
        <position position="277"/>
    </location>
    <ligand>
        <name>D-dopa</name>
        <dbReference type="ChEBI" id="CHEBI:149689"/>
    </ligand>
</feature>
<dbReference type="Gene3D" id="3.40.50.720">
    <property type="entry name" value="NAD(P)-binding Rossmann-like Domain"/>
    <property type="match status" value="1"/>
</dbReference>
<dbReference type="InterPro" id="IPR006076">
    <property type="entry name" value="FAD-dep_OxRdtase"/>
</dbReference>
<dbReference type="InterPro" id="IPR023209">
    <property type="entry name" value="DAO"/>
</dbReference>
<comment type="similarity">
    <text evidence="3">Belongs to the DAMOX/DASOX family.</text>
</comment>
<dbReference type="SUPFAM" id="SSF54373">
    <property type="entry name" value="FAD-linked reductases, C-terminal domain"/>
    <property type="match status" value="1"/>
</dbReference>
<comment type="subcellular location">
    <subcellularLocation>
        <location evidence="2">Peroxisome matrix</location>
    </subcellularLocation>
</comment>
<evidence type="ECO:0000256" key="1">
    <source>
        <dbReference type="ARBA" id="ARBA00001974"/>
    </source>
</evidence>